<name>A0A653BV15_CALMS</name>
<accession>A0A653BV15</accession>
<organism evidence="2 3">
    <name type="scientific">Callosobruchus maculatus</name>
    <name type="common">Southern cowpea weevil</name>
    <name type="synonym">Pulse bruchid</name>
    <dbReference type="NCBI Taxonomy" id="64391"/>
    <lineage>
        <taxon>Eukaryota</taxon>
        <taxon>Metazoa</taxon>
        <taxon>Ecdysozoa</taxon>
        <taxon>Arthropoda</taxon>
        <taxon>Hexapoda</taxon>
        <taxon>Insecta</taxon>
        <taxon>Pterygota</taxon>
        <taxon>Neoptera</taxon>
        <taxon>Endopterygota</taxon>
        <taxon>Coleoptera</taxon>
        <taxon>Polyphaga</taxon>
        <taxon>Cucujiformia</taxon>
        <taxon>Chrysomeloidea</taxon>
        <taxon>Chrysomelidae</taxon>
        <taxon>Bruchinae</taxon>
        <taxon>Bruchini</taxon>
        <taxon>Callosobruchus</taxon>
    </lineage>
</organism>
<dbReference type="InterPro" id="IPR032004">
    <property type="entry name" value="DUF4790"/>
</dbReference>
<dbReference type="OrthoDB" id="7675754at2759"/>
<feature type="compositionally biased region" description="Basic and acidic residues" evidence="1">
    <location>
        <begin position="1"/>
        <end position="13"/>
    </location>
</feature>
<evidence type="ECO:0000313" key="2">
    <source>
        <dbReference type="EMBL" id="VEN39458.1"/>
    </source>
</evidence>
<dbReference type="Proteomes" id="UP000410492">
    <property type="component" value="Unassembled WGS sequence"/>
</dbReference>
<protein>
    <submittedName>
        <fullName evidence="2">Uncharacterized protein</fullName>
    </submittedName>
</protein>
<dbReference type="Pfam" id="PF16037">
    <property type="entry name" value="DUF4790"/>
    <property type="match status" value="1"/>
</dbReference>
<keyword evidence="3" id="KW-1185">Reference proteome</keyword>
<sequence>MANWVEKPKKEPEPEPPFRLSPRDSNDPSYTNLTLPYRVICRQRYRRAGRLQRAQFINEIKEHELLQARALGGVRIHREFCNAILAMPNLNDLIKLTINENIRLEEILNTKY</sequence>
<dbReference type="AlphaFoldDB" id="A0A653BV15"/>
<evidence type="ECO:0000256" key="1">
    <source>
        <dbReference type="SAM" id="MobiDB-lite"/>
    </source>
</evidence>
<dbReference type="EMBL" id="CAACVG010005583">
    <property type="protein sequence ID" value="VEN39458.1"/>
    <property type="molecule type" value="Genomic_DNA"/>
</dbReference>
<proteinExistence type="predicted"/>
<reference evidence="2 3" key="1">
    <citation type="submission" date="2019-01" db="EMBL/GenBank/DDBJ databases">
        <authorList>
            <person name="Sayadi A."/>
        </authorList>
    </citation>
    <scope>NUCLEOTIDE SEQUENCE [LARGE SCALE GENOMIC DNA]</scope>
</reference>
<feature type="region of interest" description="Disordered" evidence="1">
    <location>
        <begin position="1"/>
        <end position="29"/>
    </location>
</feature>
<evidence type="ECO:0000313" key="3">
    <source>
        <dbReference type="Proteomes" id="UP000410492"/>
    </source>
</evidence>
<gene>
    <name evidence="2" type="ORF">CALMAC_LOCUS3982</name>
</gene>